<accession>A0A382V1H1</accession>
<reference evidence="1" key="1">
    <citation type="submission" date="2018-05" db="EMBL/GenBank/DDBJ databases">
        <authorList>
            <person name="Lanie J.A."/>
            <person name="Ng W.-L."/>
            <person name="Kazmierczak K.M."/>
            <person name="Andrzejewski T.M."/>
            <person name="Davidsen T.M."/>
            <person name="Wayne K.J."/>
            <person name="Tettelin H."/>
            <person name="Glass J.I."/>
            <person name="Rusch D."/>
            <person name="Podicherti R."/>
            <person name="Tsui H.-C.T."/>
            <person name="Winkler M.E."/>
        </authorList>
    </citation>
    <scope>NUCLEOTIDE SEQUENCE</scope>
</reference>
<dbReference type="AlphaFoldDB" id="A0A382V1H1"/>
<gene>
    <name evidence="1" type="ORF">METZ01_LOCUS393164</name>
</gene>
<organism evidence="1">
    <name type="scientific">marine metagenome</name>
    <dbReference type="NCBI Taxonomy" id="408172"/>
    <lineage>
        <taxon>unclassified sequences</taxon>
        <taxon>metagenomes</taxon>
        <taxon>ecological metagenomes</taxon>
    </lineage>
</organism>
<evidence type="ECO:0000313" key="1">
    <source>
        <dbReference type="EMBL" id="SVD40310.1"/>
    </source>
</evidence>
<proteinExistence type="predicted"/>
<sequence length="54" mass="6283">MIKTEIERLVSLLQAMTLQKMEALRNGKQREALQIQSVQTDIDNKIQELEKQLS</sequence>
<name>A0A382V1H1_9ZZZZ</name>
<dbReference type="EMBL" id="UINC01148433">
    <property type="protein sequence ID" value="SVD40310.1"/>
    <property type="molecule type" value="Genomic_DNA"/>
</dbReference>
<protein>
    <submittedName>
        <fullName evidence="1">Uncharacterized protein</fullName>
    </submittedName>
</protein>